<evidence type="ECO:0000256" key="1">
    <source>
        <dbReference type="ARBA" id="ARBA00001974"/>
    </source>
</evidence>
<dbReference type="InterPro" id="IPR003953">
    <property type="entry name" value="FAD-dep_OxRdtase_2_FAD-bd"/>
</dbReference>
<dbReference type="HOGENOM" id="CLU_011398_4_3_11"/>
<keyword evidence="7" id="KW-1185">Reference proteome</keyword>
<comment type="cofactor">
    <cofactor evidence="1">
        <name>FAD</name>
        <dbReference type="ChEBI" id="CHEBI:57692"/>
    </cofactor>
</comment>
<dbReference type="Proteomes" id="UP000001213">
    <property type="component" value="Chromosome"/>
</dbReference>
<dbReference type="Gene3D" id="3.90.700.10">
    <property type="entry name" value="Succinate dehydrogenase/fumarate reductase flavoprotein, catalytic domain"/>
    <property type="match status" value="1"/>
</dbReference>
<reference evidence="7" key="1">
    <citation type="submission" date="2010-03" db="EMBL/GenBank/DDBJ databases">
        <title>The complete chromosome of Tsukamurella paurometabola DSM 20162.</title>
        <authorList>
            <consortium name="US DOE Joint Genome Institute (JGI-PGF)"/>
            <person name="Lucas S."/>
            <person name="Copeland A."/>
            <person name="Lapidus A."/>
            <person name="Glavina del Rio T."/>
            <person name="Dalin E."/>
            <person name="Tice H."/>
            <person name="Bruce D."/>
            <person name="Goodwin L."/>
            <person name="Pitluck S."/>
            <person name="Kyrpides N."/>
            <person name="Mavromatis K."/>
            <person name="Ivanova N."/>
            <person name="Mikhailova N."/>
            <person name="Munk A.C."/>
            <person name="Brettin T."/>
            <person name="Detter J.C."/>
            <person name="Tapia R."/>
            <person name="Han C."/>
            <person name="Larimer F."/>
            <person name="Land M."/>
            <person name="Hauser L."/>
            <person name="Markowitz V."/>
            <person name="Cheng J.-F."/>
            <person name="Hugenholtz P."/>
            <person name="Woyke T."/>
            <person name="Wu D."/>
            <person name="Jando M."/>
            <person name="Brambilla E."/>
            <person name="Klenk H.-P."/>
            <person name="Eisen J.A."/>
        </authorList>
    </citation>
    <scope>NUCLEOTIDE SEQUENCE [LARGE SCALE GENOMIC DNA]</scope>
    <source>
        <strain evidence="7">ATCC 8368 / DSM 20162 / CCUG 35730 / CIP 100753 / JCM 10117 / KCTC 9821 / NBRC 16120 / NCIMB 702349 / NCTC 13040</strain>
    </source>
</reference>
<dbReference type="RefSeq" id="WP_013127317.1">
    <property type="nucleotide sequence ID" value="NC_014158.1"/>
</dbReference>
<dbReference type="GO" id="GO:0033765">
    <property type="term" value="F:steroid dehydrogenase activity, acting on the CH-CH group of donors"/>
    <property type="evidence" value="ECO:0007669"/>
    <property type="project" value="UniProtKB-ARBA"/>
</dbReference>
<feature type="domain" description="FAD-dependent oxidoreductase 2 FAD-binding" evidence="5">
    <location>
        <begin position="8"/>
        <end position="465"/>
    </location>
</feature>
<protein>
    <submittedName>
        <fullName evidence="6">Fumarate reductase/succinate dehydrogenase flavoprotein domain protein</fullName>
    </submittedName>
</protein>
<dbReference type="InterPro" id="IPR027477">
    <property type="entry name" value="Succ_DH/fumarate_Rdtase_cat_sf"/>
</dbReference>
<dbReference type="GO" id="GO:0008202">
    <property type="term" value="P:steroid metabolic process"/>
    <property type="evidence" value="ECO:0007669"/>
    <property type="project" value="UniProtKB-ARBA"/>
</dbReference>
<dbReference type="KEGG" id="tpr:Tpau_2702"/>
<evidence type="ECO:0000256" key="3">
    <source>
        <dbReference type="ARBA" id="ARBA00022827"/>
    </source>
</evidence>
<dbReference type="PANTHER" id="PTHR43400">
    <property type="entry name" value="FUMARATE REDUCTASE"/>
    <property type="match status" value="1"/>
</dbReference>
<dbReference type="Pfam" id="PF00890">
    <property type="entry name" value="FAD_binding_2"/>
    <property type="match status" value="1"/>
</dbReference>
<name>D5USN0_TSUPD</name>
<evidence type="ECO:0000313" key="7">
    <source>
        <dbReference type="Proteomes" id="UP000001213"/>
    </source>
</evidence>
<accession>D5USN0</accession>
<dbReference type="PANTHER" id="PTHR43400:SF10">
    <property type="entry name" value="3-OXOSTEROID 1-DEHYDROGENASE"/>
    <property type="match status" value="1"/>
</dbReference>
<sequence length="489" mass="53095">MSEIDTVDVIVVGYGFAGAATALTAREEGASVLILEKMPHGGGNSRVSGGNCVIANDNDEDAAGFVEYLDRLCFGTTGRPVIEALVRESRSLPAWFAELGSSLTVPDQLIVANTYPRTIKGPGFPAAPGGIGTFAKYCVPGPADVPPSRRMWEFLSAKVADAGVEVRYNSRVTKLLRDGSGTVIGVRTEDDADAREIRARAGVVLTCGGFENNPEMRTEHLPSTAMKFAGNPGNTGDGNRLVQEIGGDIWHMGRTSCIIGHQTDEFEAAFGIFFPAPGFIYVDQYGKRFVDETGIELHEFYRSLSEFDTERVEYPRIPAWGIFTHSTRLAGPLTWRSSGYNRELYQWSEDNSAEIAKGWIHTADDATQLASTIGTPDLAETVARYNQYCDIGTDLDHRRAPGTLEPLTGRLYAIKLHPTILNTQGGARRDERGSVLDFAGRPIRGLYSAGEFGSIWGFLYQGASNITECLTFGRISGRNVLADARTVTA</sequence>
<dbReference type="AlphaFoldDB" id="D5USN0"/>
<dbReference type="STRING" id="521096.Tpau_2702"/>
<proteinExistence type="predicted"/>
<evidence type="ECO:0000256" key="2">
    <source>
        <dbReference type="ARBA" id="ARBA00022630"/>
    </source>
</evidence>
<reference evidence="6 7" key="2">
    <citation type="journal article" date="2011" name="Stand. Genomic Sci.">
        <title>Complete genome sequence of Tsukamurella paurometabola type strain (no. 33).</title>
        <authorList>
            <person name="Munk A.C."/>
            <person name="Lapidus A."/>
            <person name="Lucas S."/>
            <person name="Nolan M."/>
            <person name="Tice H."/>
            <person name="Cheng J.F."/>
            <person name="Del Rio T.G."/>
            <person name="Goodwin L."/>
            <person name="Pitluck S."/>
            <person name="Liolios K."/>
            <person name="Huntemann M."/>
            <person name="Ivanova N."/>
            <person name="Mavromatis K."/>
            <person name="Mikhailova N."/>
            <person name="Pati A."/>
            <person name="Chen A."/>
            <person name="Palaniappan K."/>
            <person name="Tapia R."/>
            <person name="Han C."/>
            <person name="Land M."/>
            <person name="Hauser L."/>
            <person name="Chang Y.J."/>
            <person name="Jeffries C.D."/>
            <person name="Brettin T."/>
            <person name="Yasawong M."/>
            <person name="Brambilla E.M."/>
            <person name="Rohde M."/>
            <person name="Sikorski J."/>
            <person name="Goker M."/>
            <person name="Detter J.C."/>
            <person name="Woyke T."/>
            <person name="Bristow J."/>
            <person name="Eisen J.A."/>
            <person name="Markowitz V."/>
            <person name="Hugenholtz P."/>
            <person name="Kyrpides N.C."/>
            <person name="Klenk H.P."/>
        </authorList>
    </citation>
    <scope>NUCLEOTIDE SEQUENCE [LARGE SCALE GENOMIC DNA]</scope>
    <source>
        <strain evidence="7">ATCC 8368 / DSM 20162 / CCUG 35730 / CIP 100753 / JCM 10117 / KCTC 9821 / NBRC 16120 / NCIMB 702349 / NCTC 13040</strain>
    </source>
</reference>
<keyword evidence="4" id="KW-0560">Oxidoreductase</keyword>
<keyword evidence="2" id="KW-0285">Flavoprotein</keyword>
<evidence type="ECO:0000313" key="6">
    <source>
        <dbReference type="EMBL" id="ADG79301.1"/>
    </source>
</evidence>
<dbReference type="InterPro" id="IPR050315">
    <property type="entry name" value="FAD-oxidoreductase_2"/>
</dbReference>
<dbReference type="EMBL" id="CP001966">
    <property type="protein sequence ID" value="ADG79301.1"/>
    <property type="molecule type" value="Genomic_DNA"/>
</dbReference>
<evidence type="ECO:0000256" key="4">
    <source>
        <dbReference type="ARBA" id="ARBA00023002"/>
    </source>
</evidence>
<dbReference type="SUPFAM" id="SSF56425">
    <property type="entry name" value="Succinate dehydrogenase/fumarate reductase flavoprotein, catalytic domain"/>
    <property type="match status" value="1"/>
</dbReference>
<dbReference type="SUPFAM" id="SSF51905">
    <property type="entry name" value="FAD/NAD(P)-binding domain"/>
    <property type="match status" value="1"/>
</dbReference>
<evidence type="ECO:0000259" key="5">
    <source>
        <dbReference type="Pfam" id="PF00890"/>
    </source>
</evidence>
<organism evidence="6 7">
    <name type="scientific">Tsukamurella paurometabola (strain ATCC 8368 / DSM 20162 / CCUG 35730 / CIP 100753 / JCM 10117 / KCTC 9821 / NBRC 16120 / NCIMB 702349 / NCTC 13040)</name>
    <name type="common">Corynebacterium paurometabolum</name>
    <dbReference type="NCBI Taxonomy" id="521096"/>
    <lineage>
        <taxon>Bacteria</taxon>
        <taxon>Bacillati</taxon>
        <taxon>Actinomycetota</taxon>
        <taxon>Actinomycetes</taxon>
        <taxon>Mycobacteriales</taxon>
        <taxon>Tsukamurellaceae</taxon>
        <taxon>Tsukamurella</taxon>
    </lineage>
</organism>
<gene>
    <name evidence="6" type="ordered locus">Tpau_2702</name>
</gene>
<dbReference type="Gene3D" id="3.50.50.60">
    <property type="entry name" value="FAD/NAD(P)-binding domain"/>
    <property type="match status" value="1"/>
</dbReference>
<dbReference type="eggNOG" id="COG1053">
    <property type="taxonomic scope" value="Bacteria"/>
</dbReference>
<dbReference type="InterPro" id="IPR036188">
    <property type="entry name" value="FAD/NAD-bd_sf"/>
</dbReference>
<keyword evidence="3" id="KW-0274">FAD</keyword>